<accession>A0A8S5MYK8</accession>
<dbReference type="EMBL" id="BK015014">
    <property type="protein sequence ID" value="DAD87114.1"/>
    <property type="molecule type" value="Genomic_DNA"/>
</dbReference>
<protein>
    <submittedName>
        <fullName evidence="2">Uncharacterized protein</fullName>
    </submittedName>
</protein>
<sequence>MILLYYGKRKKGGIKMGSTSEKIKWALFDYIFPTAFMFLAIFKPEYYVLSANYLVFAILTVGFFNSQGPFLYMFIFPVCGLFVIPGYWHLINFNYELFATVGGLACFPVGSFLINSYAARF</sequence>
<proteinExistence type="predicted"/>
<organism evidence="2">
    <name type="scientific">Podoviridae sp. ctlSr7</name>
    <dbReference type="NCBI Taxonomy" id="2826573"/>
    <lineage>
        <taxon>Viruses</taxon>
        <taxon>Duplodnaviria</taxon>
        <taxon>Heunggongvirae</taxon>
        <taxon>Uroviricota</taxon>
        <taxon>Caudoviricetes</taxon>
    </lineage>
</organism>
<reference evidence="2" key="1">
    <citation type="journal article" date="2021" name="Proc. Natl. Acad. Sci. U.S.A.">
        <title>A Catalog of Tens of Thousands of Viruses from Human Metagenomes Reveals Hidden Associations with Chronic Diseases.</title>
        <authorList>
            <person name="Tisza M.J."/>
            <person name="Buck C.B."/>
        </authorList>
    </citation>
    <scope>NUCLEOTIDE SEQUENCE</scope>
    <source>
        <strain evidence="2">CtlSr7</strain>
    </source>
</reference>
<feature type="transmembrane region" description="Helical" evidence="1">
    <location>
        <begin position="97"/>
        <end position="118"/>
    </location>
</feature>
<evidence type="ECO:0000313" key="2">
    <source>
        <dbReference type="EMBL" id="DAD87114.1"/>
    </source>
</evidence>
<name>A0A8S5MYK8_9CAUD</name>
<keyword evidence="1" id="KW-1133">Transmembrane helix</keyword>
<feature type="transmembrane region" description="Helical" evidence="1">
    <location>
        <begin position="47"/>
        <end position="64"/>
    </location>
</feature>
<feature type="transmembrane region" description="Helical" evidence="1">
    <location>
        <begin position="25"/>
        <end position="41"/>
    </location>
</feature>
<keyword evidence="1" id="KW-0472">Membrane</keyword>
<evidence type="ECO:0000256" key="1">
    <source>
        <dbReference type="SAM" id="Phobius"/>
    </source>
</evidence>
<feature type="transmembrane region" description="Helical" evidence="1">
    <location>
        <begin position="71"/>
        <end position="91"/>
    </location>
</feature>
<keyword evidence="1" id="KW-0812">Transmembrane</keyword>